<name>A0A9P7ARZ3_9AGAM</name>
<gene>
    <name evidence="11" type="ORF">HD556DRAFT_452606</name>
</gene>
<sequence length="529" mass="59834">MLKLPDLHIADNTQLVPSAAVCLLVVGIIARAFLAKSESGLPLPPSPPTWRLKGHFLPQLFPSLTIAGWIEKYGPVVTIRSGFERVVLIGRYKAAVDIMENQGKFTADRPRNIAGGEIFNGGMSIVFSPFGDRFRRMRRALHSHLQPKAAEVYQPLQMSHASNTVLGILDDPHNFQNHVTTYAATTIMKVAYGKTAPTSATDPDVIALRRRIQFVQRAMILRPGAYLVDVIPWLKYLPWYARDLKQEFEREKKLNIGRLNLVKEKMQKDVDIGPSFMGYMLENDHLYGLTETEMAFLSGTFFSAGSSTTFLAICAVLLAAARFPEEQTKVQAELDAVIGRHQAPTFADQESLPRLQAFISEALRWRPPLPNGGGYLLVWFLHTFHNIHTAALAHRTTHDVIWENYCIPAGTTLYADHWSISRDPDVYPEPEEFKPQRWIDDQGRLRDDLKFFVYGFGRRVCPGQHVANRSVFINSLLILWAFQLTLDPTKPLNDIGFMNGAVSDTPPCPIEFETRIPESELRRLMQHYP</sequence>
<keyword evidence="4 9" id="KW-0349">Heme</keyword>
<evidence type="ECO:0000256" key="6">
    <source>
        <dbReference type="ARBA" id="ARBA00023002"/>
    </source>
</evidence>
<comment type="cofactor">
    <cofactor evidence="1 9">
        <name>heme</name>
        <dbReference type="ChEBI" id="CHEBI:30413"/>
    </cofactor>
</comment>
<keyword evidence="10" id="KW-0812">Transmembrane</keyword>
<dbReference type="EMBL" id="JABBWE010000028">
    <property type="protein sequence ID" value="KAG1793885.1"/>
    <property type="molecule type" value="Genomic_DNA"/>
</dbReference>
<keyword evidence="6" id="KW-0560">Oxidoreductase</keyword>
<dbReference type="PANTHER" id="PTHR46300">
    <property type="entry name" value="P450, PUTATIVE (EUROFUNG)-RELATED-RELATED"/>
    <property type="match status" value="1"/>
</dbReference>
<evidence type="ECO:0000256" key="1">
    <source>
        <dbReference type="ARBA" id="ARBA00001971"/>
    </source>
</evidence>
<dbReference type="GO" id="GO:0020037">
    <property type="term" value="F:heme binding"/>
    <property type="evidence" value="ECO:0007669"/>
    <property type="project" value="InterPro"/>
</dbReference>
<keyword evidence="7 9" id="KW-0408">Iron</keyword>
<dbReference type="InterPro" id="IPR001128">
    <property type="entry name" value="Cyt_P450"/>
</dbReference>
<comment type="caution">
    <text evidence="11">The sequence shown here is derived from an EMBL/GenBank/DDBJ whole genome shotgun (WGS) entry which is preliminary data.</text>
</comment>
<evidence type="ECO:0000313" key="11">
    <source>
        <dbReference type="EMBL" id="KAG1793885.1"/>
    </source>
</evidence>
<comment type="pathway">
    <text evidence="2">Secondary metabolite biosynthesis.</text>
</comment>
<keyword evidence="10" id="KW-1133">Transmembrane helix</keyword>
<evidence type="ECO:0000256" key="2">
    <source>
        <dbReference type="ARBA" id="ARBA00005179"/>
    </source>
</evidence>
<evidence type="ECO:0000256" key="4">
    <source>
        <dbReference type="ARBA" id="ARBA00022617"/>
    </source>
</evidence>
<dbReference type="OrthoDB" id="2789670at2759"/>
<dbReference type="Proteomes" id="UP000719766">
    <property type="component" value="Unassembled WGS sequence"/>
</dbReference>
<evidence type="ECO:0000313" key="12">
    <source>
        <dbReference type="Proteomes" id="UP000719766"/>
    </source>
</evidence>
<evidence type="ECO:0000256" key="3">
    <source>
        <dbReference type="ARBA" id="ARBA00010617"/>
    </source>
</evidence>
<keyword evidence="5 9" id="KW-0479">Metal-binding</keyword>
<comment type="similarity">
    <text evidence="3">Belongs to the cytochrome P450 family.</text>
</comment>
<evidence type="ECO:0000256" key="5">
    <source>
        <dbReference type="ARBA" id="ARBA00022723"/>
    </source>
</evidence>
<dbReference type="PRINTS" id="PR00463">
    <property type="entry name" value="EP450I"/>
</dbReference>
<dbReference type="CDD" id="cd11065">
    <property type="entry name" value="CYP64-like"/>
    <property type="match status" value="1"/>
</dbReference>
<evidence type="ECO:0000256" key="8">
    <source>
        <dbReference type="ARBA" id="ARBA00023033"/>
    </source>
</evidence>
<evidence type="ECO:0000256" key="9">
    <source>
        <dbReference type="PIRSR" id="PIRSR602401-1"/>
    </source>
</evidence>
<keyword evidence="12" id="KW-1185">Reference proteome</keyword>
<dbReference type="InterPro" id="IPR036396">
    <property type="entry name" value="Cyt_P450_sf"/>
</dbReference>
<keyword evidence="10" id="KW-0472">Membrane</keyword>
<dbReference type="GO" id="GO:0016705">
    <property type="term" value="F:oxidoreductase activity, acting on paired donors, with incorporation or reduction of molecular oxygen"/>
    <property type="evidence" value="ECO:0007669"/>
    <property type="project" value="InterPro"/>
</dbReference>
<dbReference type="GO" id="GO:0005506">
    <property type="term" value="F:iron ion binding"/>
    <property type="evidence" value="ECO:0007669"/>
    <property type="project" value="InterPro"/>
</dbReference>
<dbReference type="SUPFAM" id="SSF48264">
    <property type="entry name" value="Cytochrome P450"/>
    <property type="match status" value="1"/>
</dbReference>
<dbReference type="InterPro" id="IPR002401">
    <property type="entry name" value="Cyt_P450_E_grp-I"/>
</dbReference>
<dbReference type="AlphaFoldDB" id="A0A9P7ARZ3"/>
<dbReference type="Gene3D" id="1.10.630.10">
    <property type="entry name" value="Cytochrome P450"/>
    <property type="match status" value="1"/>
</dbReference>
<feature type="transmembrane region" description="Helical" evidence="10">
    <location>
        <begin position="15"/>
        <end position="34"/>
    </location>
</feature>
<protein>
    <submittedName>
        <fullName evidence="11">Cytochrome P450</fullName>
    </submittedName>
</protein>
<feature type="binding site" description="axial binding residue" evidence="9">
    <location>
        <position position="461"/>
    </location>
    <ligand>
        <name>heme</name>
        <dbReference type="ChEBI" id="CHEBI:30413"/>
    </ligand>
    <ligandPart>
        <name>Fe</name>
        <dbReference type="ChEBI" id="CHEBI:18248"/>
    </ligandPart>
</feature>
<dbReference type="GeneID" id="64604400"/>
<dbReference type="RefSeq" id="XP_041160190.1">
    <property type="nucleotide sequence ID" value="XM_041310636.1"/>
</dbReference>
<organism evidence="11 12">
    <name type="scientific">Suillus plorans</name>
    <dbReference type="NCBI Taxonomy" id="116603"/>
    <lineage>
        <taxon>Eukaryota</taxon>
        <taxon>Fungi</taxon>
        <taxon>Dikarya</taxon>
        <taxon>Basidiomycota</taxon>
        <taxon>Agaricomycotina</taxon>
        <taxon>Agaricomycetes</taxon>
        <taxon>Agaricomycetidae</taxon>
        <taxon>Boletales</taxon>
        <taxon>Suillineae</taxon>
        <taxon>Suillaceae</taxon>
        <taxon>Suillus</taxon>
    </lineage>
</organism>
<dbReference type="GO" id="GO:0004497">
    <property type="term" value="F:monooxygenase activity"/>
    <property type="evidence" value="ECO:0007669"/>
    <property type="project" value="UniProtKB-KW"/>
</dbReference>
<evidence type="ECO:0000256" key="10">
    <source>
        <dbReference type="SAM" id="Phobius"/>
    </source>
</evidence>
<dbReference type="PANTHER" id="PTHR46300:SF1">
    <property type="entry name" value="P450, PUTATIVE (EUROFUNG)-RELATED"/>
    <property type="match status" value="1"/>
</dbReference>
<proteinExistence type="inferred from homology"/>
<dbReference type="Pfam" id="PF00067">
    <property type="entry name" value="p450"/>
    <property type="match status" value="2"/>
</dbReference>
<keyword evidence="8" id="KW-0503">Monooxygenase</keyword>
<evidence type="ECO:0000256" key="7">
    <source>
        <dbReference type="ARBA" id="ARBA00023004"/>
    </source>
</evidence>
<reference evidence="11" key="1">
    <citation type="journal article" date="2020" name="New Phytol.">
        <title>Comparative genomics reveals dynamic genome evolution in host specialist ectomycorrhizal fungi.</title>
        <authorList>
            <person name="Lofgren L.A."/>
            <person name="Nguyen N.H."/>
            <person name="Vilgalys R."/>
            <person name="Ruytinx J."/>
            <person name="Liao H.L."/>
            <person name="Branco S."/>
            <person name="Kuo A."/>
            <person name="LaButti K."/>
            <person name="Lipzen A."/>
            <person name="Andreopoulos W."/>
            <person name="Pangilinan J."/>
            <person name="Riley R."/>
            <person name="Hundley H."/>
            <person name="Na H."/>
            <person name="Barry K."/>
            <person name="Grigoriev I.V."/>
            <person name="Stajich J.E."/>
            <person name="Kennedy P.G."/>
        </authorList>
    </citation>
    <scope>NUCLEOTIDE SEQUENCE</scope>
    <source>
        <strain evidence="11">S12</strain>
    </source>
</reference>
<accession>A0A9P7ARZ3</accession>
<dbReference type="InterPro" id="IPR050364">
    <property type="entry name" value="Cytochrome_P450_fung"/>
</dbReference>